<dbReference type="EMBL" id="CP058909">
    <property type="protein sequence ID" value="QLH83207.1"/>
    <property type="molecule type" value="Genomic_DNA"/>
</dbReference>
<dbReference type="RefSeq" id="WP_179918257.1">
    <property type="nucleotide sequence ID" value="NZ_CP058909.1"/>
</dbReference>
<dbReference type="KEGG" id="hpel:HZS54_16920"/>
<keyword evidence="1" id="KW-0812">Transmembrane</keyword>
<evidence type="ECO:0000313" key="3">
    <source>
        <dbReference type="Proteomes" id="UP000509346"/>
    </source>
</evidence>
<proteinExistence type="predicted"/>
<keyword evidence="1" id="KW-1133">Transmembrane helix</keyword>
<reference evidence="2 3" key="1">
    <citation type="submission" date="2020-07" db="EMBL/GenBank/DDBJ databases">
        <title>Halosimplex litoreum sp. nov. and Halosimplex rubrum sp. nov., isolated from different salt environments.</title>
        <authorList>
            <person name="Cui H."/>
        </authorList>
    </citation>
    <scope>NUCLEOTIDE SEQUENCE [LARGE SCALE GENOMIC DNA]</scope>
    <source>
        <strain evidence="2 3">R2</strain>
    </source>
</reference>
<dbReference type="AlphaFoldDB" id="A0A7D5SWJ2"/>
<keyword evidence="1" id="KW-0472">Membrane</keyword>
<evidence type="ECO:0000256" key="1">
    <source>
        <dbReference type="SAM" id="Phobius"/>
    </source>
</evidence>
<accession>A0A7D5SWJ2</accession>
<keyword evidence="3" id="KW-1185">Reference proteome</keyword>
<evidence type="ECO:0000313" key="2">
    <source>
        <dbReference type="EMBL" id="QLH83207.1"/>
    </source>
</evidence>
<organism evidence="2 3">
    <name type="scientific">Halosimplex pelagicum</name>
    <dbReference type="NCBI Taxonomy" id="869886"/>
    <lineage>
        <taxon>Archaea</taxon>
        <taxon>Methanobacteriati</taxon>
        <taxon>Methanobacteriota</taxon>
        <taxon>Stenosarchaea group</taxon>
        <taxon>Halobacteria</taxon>
        <taxon>Halobacteriales</taxon>
        <taxon>Haloarculaceae</taxon>
        <taxon>Halosimplex</taxon>
    </lineage>
</organism>
<dbReference type="Proteomes" id="UP000509346">
    <property type="component" value="Chromosome"/>
</dbReference>
<protein>
    <submittedName>
        <fullName evidence="2">Uncharacterized protein</fullName>
    </submittedName>
</protein>
<gene>
    <name evidence="2" type="ORF">HZS54_16920</name>
</gene>
<sequence>MSDDSPSTSLKPACWFLAGVLFGMVIQTWRMVRIPIDEYHAARMDIEERLAEMEEVLDDER</sequence>
<name>A0A7D5SWJ2_9EURY</name>
<dbReference type="GeneID" id="56084307"/>
<feature type="transmembrane region" description="Helical" evidence="1">
    <location>
        <begin position="12"/>
        <end position="29"/>
    </location>
</feature>